<dbReference type="Proteomes" id="UP001273531">
    <property type="component" value="Unassembled WGS sequence"/>
</dbReference>
<accession>A0ABU3Y312</accession>
<sequence length="43" mass="4717">MRLGSVEQHQATMAVDIARINAELDAIRADVGLIKRRLDLADA</sequence>
<reference evidence="1 2" key="1">
    <citation type="submission" date="2023-10" db="EMBL/GenBank/DDBJ databases">
        <title>Sphingomonas sp. HF-S4 16S ribosomal RNA gene Genome sequencing and assembly.</title>
        <authorList>
            <person name="Lee H."/>
        </authorList>
    </citation>
    <scope>NUCLEOTIDE SEQUENCE [LARGE SCALE GENOMIC DNA]</scope>
    <source>
        <strain evidence="1 2">HF-S4</strain>
    </source>
</reference>
<dbReference type="RefSeq" id="WP_317224692.1">
    <property type="nucleotide sequence ID" value="NZ_JAWJEJ010000001.1"/>
</dbReference>
<proteinExistence type="predicted"/>
<comment type="caution">
    <text evidence="1">The sequence shown here is derived from an EMBL/GenBank/DDBJ whole genome shotgun (WGS) entry which is preliminary data.</text>
</comment>
<gene>
    <name evidence="1" type="ORF">RZN05_00635</name>
</gene>
<evidence type="ECO:0000313" key="2">
    <source>
        <dbReference type="Proteomes" id="UP001273531"/>
    </source>
</evidence>
<protein>
    <submittedName>
        <fullName evidence="1">Uncharacterized protein</fullName>
    </submittedName>
</protein>
<dbReference type="EMBL" id="JAWJEJ010000001">
    <property type="protein sequence ID" value="MDV3455472.1"/>
    <property type="molecule type" value="Genomic_DNA"/>
</dbReference>
<organism evidence="1 2">
    <name type="scientific">Sphingomonas agrestis</name>
    <dbReference type="NCBI Taxonomy" id="3080540"/>
    <lineage>
        <taxon>Bacteria</taxon>
        <taxon>Pseudomonadati</taxon>
        <taxon>Pseudomonadota</taxon>
        <taxon>Alphaproteobacteria</taxon>
        <taxon>Sphingomonadales</taxon>
        <taxon>Sphingomonadaceae</taxon>
        <taxon>Sphingomonas</taxon>
    </lineage>
</organism>
<evidence type="ECO:0000313" key="1">
    <source>
        <dbReference type="EMBL" id="MDV3455472.1"/>
    </source>
</evidence>
<name>A0ABU3Y312_9SPHN</name>
<keyword evidence="2" id="KW-1185">Reference proteome</keyword>